<proteinExistence type="predicted"/>
<reference evidence="3" key="1">
    <citation type="journal article" date="2019" name="Int. J. Syst. Evol. Microbiol.">
        <title>The Global Catalogue of Microorganisms (GCM) 10K type strain sequencing project: providing services to taxonomists for standard genome sequencing and annotation.</title>
        <authorList>
            <consortium name="The Broad Institute Genomics Platform"/>
            <consortium name="The Broad Institute Genome Sequencing Center for Infectious Disease"/>
            <person name="Wu L."/>
            <person name="Ma J."/>
        </authorList>
    </citation>
    <scope>NUCLEOTIDE SEQUENCE [LARGE SCALE GENOMIC DNA]</scope>
    <source>
        <strain evidence="3">KCTC 42217</strain>
    </source>
</reference>
<organism evidence="2 3">
    <name type="scientific">Paradesertivirga mongoliensis</name>
    <dbReference type="NCBI Taxonomy" id="2100740"/>
    <lineage>
        <taxon>Bacteria</taxon>
        <taxon>Pseudomonadati</taxon>
        <taxon>Bacteroidota</taxon>
        <taxon>Sphingobacteriia</taxon>
        <taxon>Sphingobacteriales</taxon>
        <taxon>Sphingobacteriaceae</taxon>
        <taxon>Paradesertivirga</taxon>
    </lineage>
</organism>
<dbReference type="Proteomes" id="UP001597387">
    <property type="component" value="Unassembled WGS sequence"/>
</dbReference>
<feature type="region of interest" description="Disordered" evidence="1">
    <location>
        <begin position="36"/>
        <end position="62"/>
    </location>
</feature>
<name>A0ABW4ZJY8_9SPHI</name>
<dbReference type="RefSeq" id="WP_255903708.1">
    <property type="nucleotide sequence ID" value="NZ_JAFMZO010000003.1"/>
</dbReference>
<accession>A0ABW4ZJY8</accession>
<evidence type="ECO:0000313" key="3">
    <source>
        <dbReference type="Proteomes" id="UP001597387"/>
    </source>
</evidence>
<dbReference type="EMBL" id="JBHUHZ010000001">
    <property type="protein sequence ID" value="MFD2162390.1"/>
    <property type="molecule type" value="Genomic_DNA"/>
</dbReference>
<sequence>MKLRKANATADVPEVLQSAGAAVLKDQIKRKPAFRNRSGRTTVSEEWFQQVYPKPGNSRSTG</sequence>
<evidence type="ECO:0000313" key="2">
    <source>
        <dbReference type="EMBL" id="MFD2162390.1"/>
    </source>
</evidence>
<keyword evidence="3" id="KW-1185">Reference proteome</keyword>
<evidence type="ECO:0000256" key="1">
    <source>
        <dbReference type="SAM" id="MobiDB-lite"/>
    </source>
</evidence>
<gene>
    <name evidence="2" type="ORF">ACFSJU_08290</name>
</gene>
<protein>
    <submittedName>
        <fullName evidence="2">Uncharacterized protein</fullName>
    </submittedName>
</protein>
<comment type="caution">
    <text evidence="2">The sequence shown here is derived from an EMBL/GenBank/DDBJ whole genome shotgun (WGS) entry which is preliminary data.</text>
</comment>